<evidence type="ECO:0000313" key="1">
    <source>
        <dbReference type="EMBL" id="MBE5039815.1"/>
    </source>
</evidence>
<organism evidence="1 2">
    <name type="scientific">Ructibacterium gallinarum</name>
    <dbReference type="NCBI Taxonomy" id="2779355"/>
    <lineage>
        <taxon>Bacteria</taxon>
        <taxon>Bacillati</taxon>
        <taxon>Bacillota</taxon>
        <taxon>Clostridia</taxon>
        <taxon>Eubacteriales</taxon>
        <taxon>Oscillospiraceae</taxon>
        <taxon>Ructibacterium</taxon>
    </lineage>
</organism>
<keyword evidence="2" id="KW-1185">Reference proteome</keyword>
<dbReference type="InterPro" id="IPR018989">
    <property type="entry name" value="DUF2001"/>
</dbReference>
<dbReference type="AlphaFoldDB" id="A0A9D5M399"/>
<dbReference type="Proteomes" id="UP000806542">
    <property type="component" value="Unassembled WGS sequence"/>
</dbReference>
<dbReference type="Gene3D" id="2.30.110.40">
    <property type="entry name" value="Phage tail tube protein"/>
    <property type="match status" value="1"/>
</dbReference>
<reference evidence="1" key="1">
    <citation type="submission" date="2020-10" db="EMBL/GenBank/DDBJ databases">
        <title>ChiBAC.</title>
        <authorList>
            <person name="Zenner C."/>
            <person name="Hitch T.C.A."/>
            <person name="Clavel T."/>
        </authorList>
    </citation>
    <scope>NUCLEOTIDE SEQUENCE</scope>
    <source>
        <strain evidence="1">DSM 107454</strain>
    </source>
</reference>
<dbReference type="Pfam" id="PF09393">
    <property type="entry name" value="DUF2001"/>
    <property type="match status" value="1"/>
</dbReference>
<dbReference type="RefSeq" id="WP_226392369.1">
    <property type="nucleotide sequence ID" value="NZ_JADCKB010000008.1"/>
</dbReference>
<sequence length="146" mass="16757">MAVKPTAPRVMNGKWGMVYLNGEPVWETDSYEAKVKIEREDVDFVMQMAKDSKMTGLTGEWSMKIKKVFSRGAQLLADKVKKGQDVRVQIISKLDDPDAYGSERLVVENAWFNELTLQKFENAKMVDEEYSGGFTDFYFPDLVKVR</sequence>
<dbReference type="EMBL" id="JADCKB010000008">
    <property type="protein sequence ID" value="MBE5039815.1"/>
    <property type="molecule type" value="Genomic_DNA"/>
</dbReference>
<dbReference type="InterPro" id="IPR038628">
    <property type="entry name" value="XkdM-like_sf"/>
</dbReference>
<accession>A0A9D5M399</accession>
<comment type="caution">
    <text evidence="1">The sequence shown here is derived from an EMBL/GenBank/DDBJ whole genome shotgun (WGS) entry which is preliminary data.</text>
</comment>
<dbReference type="SUPFAM" id="SSF69279">
    <property type="entry name" value="Phage tail proteins"/>
    <property type="match status" value="1"/>
</dbReference>
<name>A0A9D5M399_9FIRM</name>
<gene>
    <name evidence="1" type="ORF">INF28_04975</name>
</gene>
<proteinExistence type="predicted"/>
<protein>
    <submittedName>
        <fullName evidence="1">Phage tail tube protein</fullName>
    </submittedName>
</protein>
<evidence type="ECO:0000313" key="2">
    <source>
        <dbReference type="Proteomes" id="UP000806542"/>
    </source>
</evidence>